<organism evidence="3 4">
    <name type="scientific">Nocardioides baculatus</name>
    <dbReference type="NCBI Taxonomy" id="2801337"/>
    <lineage>
        <taxon>Bacteria</taxon>
        <taxon>Bacillati</taxon>
        <taxon>Actinomycetota</taxon>
        <taxon>Actinomycetes</taxon>
        <taxon>Propionibacteriales</taxon>
        <taxon>Nocardioidaceae</taxon>
        <taxon>Nocardioides</taxon>
    </lineage>
</organism>
<evidence type="ECO:0000313" key="3">
    <source>
        <dbReference type="EMBL" id="MBL0747104.1"/>
    </source>
</evidence>
<dbReference type="EMBL" id="JAERSG010000002">
    <property type="protein sequence ID" value="MBL0747104.1"/>
    <property type="molecule type" value="Genomic_DNA"/>
</dbReference>
<feature type="region of interest" description="Disordered" evidence="1">
    <location>
        <begin position="147"/>
        <end position="168"/>
    </location>
</feature>
<protein>
    <submittedName>
        <fullName evidence="3">HNH endonuclease</fullName>
    </submittedName>
</protein>
<accession>A0ABS1L5Z2</accession>
<dbReference type="CDD" id="cd00085">
    <property type="entry name" value="HNHc"/>
    <property type="match status" value="1"/>
</dbReference>
<evidence type="ECO:0000313" key="4">
    <source>
        <dbReference type="Proteomes" id="UP000636918"/>
    </source>
</evidence>
<evidence type="ECO:0000259" key="2">
    <source>
        <dbReference type="SMART" id="SM00507"/>
    </source>
</evidence>
<keyword evidence="3" id="KW-0378">Hydrolase</keyword>
<evidence type="ECO:0000256" key="1">
    <source>
        <dbReference type="SAM" id="MobiDB-lite"/>
    </source>
</evidence>
<dbReference type="InterPro" id="IPR003615">
    <property type="entry name" value="HNH_nuc"/>
</dbReference>
<proteinExistence type="predicted"/>
<name>A0ABS1L5Z2_9ACTN</name>
<dbReference type="InterPro" id="IPR002711">
    <property type="entry name" value="HNH"/>
</dbReference>
<sequence>MTTRRTYTRELLAETVASSTSMAGVMRSLGLVPAGGTHAHLRRTIEAFEIDTSHFRRGLPTAQHHARKGPDQILVRLPHGARRASPHMLTRGLVESGVPYACAFCGCDGTWQGLALTLEVDHMDGDYLNNLISNLRFLCPNCHRQTPNPAGRSRGKYTTPHRSTDGPS</sequence>
<keyword evidence="3" id="KW-0540">Nuclease</keyword>
<comment type="caution">
    <text evidence="3">The sequence shown here is derived from an EMBL/GenBank/DDBJ whole genome shotgun (WGS) entry which is preliminary data.</text>
</comment>
<dbReference type="Pfam" id="PF01844">
    <property type="entry name" value="HNH"/>
    <property type="match status" value="1"/>
</dbReference>
<gene>
    <name evidence="3" type="ORF">JI751_05735</name>
</gene>
<dbReference type="Proteomes" id="UP000636918">
    <property type="component" value="Unassembled WGS sequence"/>
</dbReference>
<keyword evidence="4" id="KW-1185">Reference proteome</keyword>
<dbReference type="GO" id="GO:0004519">
    <property type="term" value="F:endonuclease activity"/>
    <property type="evidence" value="ECO:0007669"/>
    <property type="project" value="UniProtKB-KW"/>
</dbReference>
<dbReference type="SMART" id="SM00507">
    <property type="entry name" value="HNHc"/>
    <property type="match status" value="1"/>
</dbReference>
<feature type="domain" description="HNH nuclease" evidence="2">
    <location>
        <begin position="88"/>
        <end position="144"/>
    </location>
</feature>
<reference evidence="3 4" key="1">
    <citation type="submission" date="2021-01" db="EMBL/GenBank/DDBJ databases">
        <title>Genome seq and assembly of Nocardiodes sp. G10.</title>
        <authorList>
            <person name="Chhetri G."/>
        </authorList>
    </citation>
    <scope>NUCLEOTIDE SEQUENCE [LARGE SCALE GENOMIC DNA]</scope>
    <source>
        <strain evidence="3 4">G10</strain>
    </source>
</reference>
<dbReference type="RefSeq" id="WP_201934668.1">
    <property type="nucleotide sequence ID" value="NZ_JAERSG010000002.1"/>
</dbReference>
<keyword evidence="3" id="KW-0255">Endonuclease</keyword>